<accession>A0A444JF12</accession>
<feature type="compositionally biased region" description="Gly residues" evidence="1">
    <location>
        <begin position="10"/>
        <end position="19"/>
    </location>
</feature>
<keyword evidence="3" id="KW-1185">Reference proteome</keyword>
<evidence type="ECO:0000313" key="3">
    <source>
        <dbReference type="Proteomes" id="UP000288892"/>
    </source>
</evidence>
<name>A0A444JF12_9BACT</name>
<dbReference type="EMBL" id="MTKS01000098">
    <property type="protein sequence ID" value="RWX51686.1"/>
    <property type="molecule type" value="Genomic_DNA"/>
</dbReference>
<reference evidence="2 3" key="1">
    <citation type="submission" date="2017-01" db="EMBL/GenBank/DDBJ databases">
        <title>The cable genome- insights into the physiology and evolution of filamentous bacteria capable of sulfide oxidation via long distance electron transfer.</title>
        <authorList>
            <person name="Schreiber L."/>
            <person name="Bjerg J.T."/>
            <person name="Boggild A."/>
            <person name="Van De Vossenberg J."/>
            <person name="Meysman F."/>
            <person name="Nielsen L.P."/>
            <person name="Schramm A."/>
            <person name="Kjeldsen K.U."/>
        </authorList>
    </citation>
    <scope>NUCLEOTIDE SEQUENCE [LARGE SCALE GENOMIC DNA]</scope>
    <source>
        <strain evidence="2">A5</strain>
    </source>
</reference>
<protein>
    <submittedName>
        <fullName evidence="2">Uncharacterized protein</fullName>
    </submittedName>
</protein>
<dbReference type="AlphaFoldDB" id="A0A444JF12"/>
<sequence>MANEIFAAGGWNGGGGESGLGNHDNPMHMIRHNRPCTQMVTKQAPAWE</sequence>
<proteinExistence type="predicted"/>
<organism evidence="2 3">
    <name type="scientific">Candidatus Electrothrix marina</name>
    <dbReference type="NCBI Taxonomy" id="1859130"/>
    <lineage>
        <taxon>Bacteria</taxon>
        <taxon>Pseudomonadati</taxon>
        <taxon>Thermodesulfobacteriota</taxon>
        <taxon>Desulfobulbia</taxon>
        <taxon>Desulfobulbales</taxon>
        <taxon>Desulfobulbaceae</taxon>
        <taxon>Candidatus Electrothrix</taxon>
    </lineage>
</organism>
<evidence type="ECO:0000256" key="1">
    <source>
        <dbReference type="SAM" id="MobiDB-lite"/>
    </source>
</evidence>
<evidence type="ECO:0000313" key="2">
    <source>
        <dbReference type="EMBL" id="RWX51686.1"/>
    </source>
</evidence>
<feature type="region of interest" description="Disordered" evidence="1">
    <location>
        <begin position="1"/>
        <end position="48"/>
    </location>
</feature>
<comment type="caution">
    <text evidence="2">The sequence shown here is derived from an EMBL/GenBank/DDBJ whole genome shotgun (WGS) entry which is preliminary data.</text>
</comment>
<gene>
    <name evidence="2" type="ORF">VU01_10983</name>
</gene>
<dbReference type="Proteomes" id="UP000288892">
    <property type="component" value="Unassembled WGS sequence"/>
</dbReference>